<feature type="transmembrane region" description="Helical" evidence="8">
    <location>
        <begin position="41"/>
        <end position="63"/>
    </location>
</feature>
<reference evidence="9" key="1">
    <citation type="submission" date="2022-01" db="EMBL/GenBank/DDBJ databases">
        <authorList>
            <person name="King R."/>
        </authorList>
    </citation>
    <scope>NUCLEOTIDE SEQUENCE</scope>
</reference>
<accession>A0A9P0EDH5</accession>
<keyword evidence="4 8" id="KW-1133">Transmembrane helix</keyword>
<dbReference type="PANTHER" id="PTHR21143:SF133">
    <property type="entry name" value="GUSTATORY AND PHEROMONE RECEPTOR 32A-RELATED"/>
    <property type="match status" value="1"/>
</dbReference>
<evidence type="ECO:0000256" key="1">
    <source>
        <dbReference type="ARBA" id="ARBA00004651"/>
    </source>
</evidence>
<dbReference type="Pfam" id="PF08395">
    <property type="entry name" value="7tm_7"/>
    <property type="match status" value="1"/>
</dbReference>
<organism evidence="9 10">
    <name type="scientific">Nezara viridula</name>
    <name type="common">Southern green stink bug</name>
    <name type="synonym">Cimex viridulus</name>
    <dbReference type="NCBI Taxonomy" id="85310"/>
    <lineage>
        <taxon>Eukaryota</taxon>
        <taxon>Metazoa</taxon>
        <taxon>Ecdysozoa</taxon>
        <taxon>Arthropoda</taxon>
        <taxon>Hexapoda</taxon>
        <taxon>Insecta</taxon>
        <taxon>Pterygota</taxon>
        <taxon>Neoptera</taxon>
        <taxon>Paraneoptera</taxon>
        <taxon>Hemiptera</taxon>
        <taxon>Heteroptera</taxon>
        <taxon>Panheteroptera</taxon>
        <taxon>Pentatomomorpha</taxon>
        <taxon>Pentatomoidea</taxon>
        <taxon>Pentatomidae</taxon>
        <taxon>Pentatominae</taxon>
        <taxon>Nezara</taxon>
    </lineage>
</organism>
<dbReference type="GO" id="GO:0043025">
    <property type="term" value="C:neuronal cell body"/>
    <property type="evidence" value="ECO:0007669"/>
    <property type="project" value="TreeGrafter"/>
</dbReference>
<sequence>MFDSGIKLLRSPDFSKKLMHVNKTVEVVNRLVYTTDDINSIYTFQIFMILLLSYAFVLIRLFFLVNRISSSDVNLLIIFSQLLILLFVSSLIWRVNCSSAMTYSKSKEFNTLLYQMMIDDKNKEIRQNEKLRLHLSMRREVVFNACGFFNLDYTLVHSMIASATTYLVILIQFGQPGQQSSRNLTNLTTTPLPSAITSTM</sequence>
<evidence type="ECO:0000313" key="9">
    <source>
        <dbReference type="EMBL" id="CAH1394818.1"/>
    </source>
</evidence>
<evidence type="ECO:0000256" key="8">
    <source>
        <dbReference type="SAM" id="Phobius"/>
    </source>
</evidence>
<dbReference type="OrthoDB" id="6366728at2759"/>
<dbReference type="AlphaFoldDB" id="A0A9P0EDH5"/>
<evidence type="ECO:0008006" key="11">
    <source>
        <dbReference type="Google" id="ProtNLM"/>
    </source>
</evidence>
<evidence type="ECO:0000256" key="4">
    <source>
        <dbReference type="ARBA" id="ARBA00022989"/>
    </source>
</evidence>
<comment type="subcellular location">
    <subcellularLocation>
        <location evidence="1">Cell membrane</location>
        <topology evidence="1">Multi-pass membrane protein</topology>
    </subcellularLocation>
</comment>
<evidence type="ECO:0000256" key="7">
    <source>
        <dbReference type="ARBA" id="ARBA00023224"/>
    </source>
</evidence>
<dbReference type="PANTHER" id="PTHR21143">
    <property type="entry name" value="INVERTEBRATE GUSTATORY RECEPTOR"/>
    <property type="match status" value="1"/>
</dbReference>
<evidence type="ECO:0000313" key="10">
    <source>
        <dbReference type="Proteomes" id="UP001152798"/>
    </source>
</evidence>
<evidence type="ECO:0000256" key="2">
    <source>
        <dbReference type="ARBA" id="ARBA00022475"/>
    </source>
</evidence>
<dbReference type="GO" id="GO:0005886">
    <property type="term" value="C:plasma membrane"/>
    <property type="evidence" value="ECO:0007669"/>
    <property type="project" value="UniProtKB-SubCell"/>
</dbReference>
<keyword evidence="10" id="KW-1185">Reference proteome</keyword>
<keyword evidence="6" id="KW-0675">Receptor</keyword>
<dbReference type="GO" id="GO:0007165">
    <property type="term" value="P:signal transduction"/>
    <property type="evidence" value="ECO:0007669"/>
    <property type="project" value="UniProtKB-KW"/>
</dbReference>
<protein>
    <recommendedName>
        <fullName evidence="11">Gustatory receptor</fullName>
    </recommendedName>
</protein>
<evidence type="ECO:0000256" key="6">
    <source>
        <dbReference type="ARBA" id="ARBA00023170"/>
    </source>
</evidence>
<name>A0A9P0EDH5_NEZVI</name>
<feature type="transmembrane region" description="Helical" evidence="8">
    <location>
        <begin position="75"/>
        <end position="93"/>
    </location>
</feature>
<dbReference type="EMBL" id="OV725079">
    <property type="protein sequence ID" value="CAH1394818.1"/>
    <property type="molecule type" value="Genomic_DNA"/>
</dbReference>
<dbReference type="GO" id="GO:0030425">
    <property type="term" value="C:dendrite"/>
    <property type="evidence" value="ECO:0007669"/>
    <property type="project" value="TreeGrafter"/>
</dbReference>
<evidence type="ECO:0000256" key="3">
    <source>
        <dbReference type="ARBA" id="ARBA00022692"/>
    </source>
</evidence>
<proteinExistence type="predicted"/>
<dbReference type="GO" id="GO:0007635">
    <property type="term" value="P:chemosensory behavior"/>
    <property type="evidence" value="ECO:0007669"/>
    <property type="project" value="TreeGrafter"/>
</dbReference>
<keyword evidence="2" id="KW-1003">Cell membrane</keyword>
<evidence type="ECO:0000256" key="5">
    <source>
        <dbReference type="ARBA" id="ARBA00023136"/>
    </source>
</evidence>
<dbReference type="Proteomes" id="UP001152798">
    <property type="component" value="Chromosome 3"/>
</dbReference>
<keyword evidence="3 8" id="KW-0812">Transmembrane</keyword>
<dbReference type="GO" id="GO:0030424">
    <property type="term" value="C:axon"/>
    <property type="evidence" value="ECO:0007669"/>
    <property type="project" value="TreeGrafter"/>
</dbReference>
<dbReference type="GO" id="GO:0050909">
    <property type="term" value="P:sensory perception of taste"/>
    <property type="evidence" value="ECO:0007669"/>
    <property type="project" value="InterPro"/>
</dbReference>
<keyword evidence="5 8" id="KW-0472">Membrane</keyword>
<dbReference type="InterPro" id="IPR013604">
    <property type="entry name" value="7TM_chemorcpt"/>
</dbReference>
<keyword evidence="7" id="KW-0807">Transducer</keyword>
<dbReference type="GO" id="GO:0008049">
    <property type="term" value="P:male courtship behavior"/>
    <property type="evidence" value="ECO:0007669"/>
    <property type="project" value="TreeGrafter"/>
</dbReference>
<gene>
    <name evidence="9" type="ORF">NEZAVI_LOCUS5223</name>
</gene>